<protein>
    <submittedName>
        <fullName evidence="1">Uncharacterized protein</fullName>
    </submittedName>
</protein>
<accession>A0A2C9UUP5</accession>
<reference evidence="1" key="1">
    <citation type="submission" date="2016-02" db="EMBL/GenBank/DDBJ databases">
        <title>WGS assembly of Manihot esculenta.</title>
        <authorList>
            <person name="Bredeson J.V."/>
            <person name="Prochnik S.E."/>
            <person name="Lyons J.B."/>
            <person name="Schmutz J."/>
            <person name="Grimwood J."/>
            <person name="Vrebalov J."/>
            <person name="Bart R.S."/>
            <person name="Amuge T."/>
            <person name="Ferguson M.E."/>
            <person name="Green R."/>
            <person name="Putnam N."/>
            <person name="Stites J."/>
            <person name="Rounsley S."/>
            <person name="Rokhsar D.S."/>
        </authorList>
    </citation>
    <scope>NUCLEOTIDE SEQUENCE [LARGE SCALE GENOMIC DNA]</scope>
    <source>
        <tissue evidence="1">Leaf</tissue>
    </source>
</reference>
<dbReference type="AlphaFoldDB" id="A0A2C9UUP5"/>
<sequence>MSKIEGHLELRKNLAMKILSLQSVKKNQIQKWGKRIASTESAITLGNAKGRRLSFSCCCGLHVLKKLVLKFRTKWKQALGWQRSSIQYSYDLYSYSLNFDDGLCHGHHPSKGSQ</sequence>
<gene>
    <name evidence="1" type="ORF">MANES_12G035800</name>
</gene>
<name>A0A2C9UUP5_MANES</name>
<dbReference type="PANTHER" id="PTHR34538">
    <property type="entry name" value="EXPRESSED PROTEIN"/>
    <property type="match status" value="1"/>
</dbReference>
<proteinExistence type="predicted"/>
<dbReference type="PANTHER" id="PTHR34538:SF4">
    <property type="entry name" value="EXPRESSED PROTEIN"/>
    <property type="match status" value="1"/>
</dbReference>
<dbReference type="EMBL" id="CM004398">
    <property type="protein sequence ID" value="OAY34643.1"/>
    <property type="molecule type" value="Genomic_DNA"/>
</dbReference>
<evidence type="ECO:0000313" key="1">
    <source>
        <dbReference type="EMBL" id="OAY34643.1"/>
    </source>
</evidence>
<organism evidence="1">
    <name type="scientific">Manihot esculenta</name>
    <name type="common">Cassava</name>
    <name type="synonym">Jatropha manihot</name>
    <dbReference type="NCBI Taxonomy" id="3983"/>
    <lineage>
        <taxon>Eukaryota</taxon>
        <taxon>Viridiplantae</taxon>
        <taxon>Streptophyta</taxon>
        <taxon>Embryophyta</taxon>
        <taxon>Tracheophyta</taxon>
        <taxon>Spermatophyta</taxon>
        <taxon>Magnoliopsida</taxon>
        <taxon>eudicotyledons</taxon>
        <taxon>Gunneridae</taxon>
        <taxon>Pentapetalae</taxon>
        <taxon>rosids</taxon>
        <taxon>fabids</taxon>
        <taxon>Malpighiales</taxon>
        <taxon>Euphorbiaceae</taxon>
        <taxon>Crotonoideae</taxon>
        <taxon>Manihoteae</taxon>
        <taxon>Manihot</taxon>
    </lineage>
</organism>